<evidence type="ECO:0000313" key="2">
    <source>
        <dbReference type="EMBL" id="KAK0430493.1"/>
    </source>
</evidence>
<reference evidence="2" key="1">
    <citation type="submission" date="2023-06" db="EMBL/GenBank/DDBJ databases">
        <authorList>
            <consortium name="Lawrence Berkeley National Laboratory"/>
            <person name="Ahrendt S."/>
            <person name="Sahu N."/>
            <person name="Indic B."/>
            <person name="Wong-Bajracharya J."/>
            <person name="Merenyi Z."/>
            <person name="Ke H.-M."/>
            <person name="Monk M."/>
            <person name="Kocsube S."/>
            <person name="Drula E."/>
            <person name="Lipzen A."/>
            <person name="Balint B."/>
            <person name="Henrissat B."/>
            <person name="Andreopoulos B."/>
            <person name="Martin F.M."/>
            <person name="Harder C.B."/>
            <person name="Rigling D."/>
            <person name="Ford K.L."/>
            <person name="Foster G.D."/>
            <person name="Pangilinan J."/>
            <person name="Papanicolaou A."/>
            <person name="Barry K."/>
            <person name="LaButti K."/>
            <person name="Viragh M."/>
            <person name="Koriabine M."/>
            <person name="Yan M."/>
            <person name="Riley R."/>
            <person name="Champramary S."/>
            <person name="Plett K.L."/>
            <person name="Tsai I.J."/>
            <person name="Slot J."/>
            <person name="Sipos G."/>
            <person name="Plett J."/>
            <person name="Nagy L.G."/>
            <person name="Grigoriev I.V."/>
        </authorList>
    </citation>
    <scope>NUCLEOTIDE SEQUENCE</scope>
    <source>
        <strain evidence="2">FPL87.14</strain>
    </source>
</reference>
<protein>
    <submittedName>
        <fullName evidence="2">Uncharacterized protein</fullName>
    </submittedName>
</protein>
<comment type="caution">
    <text evidence="2">The sequence shown here is derived from an EMBL/GenBank/DDBJ whole genome shotgun (WGS) entry which is preliminary data.</text>
</comment>
<accession>A0AA39IU46</accession>
<evidence type="ECO:0000313" key="3">
    <source>
        <dbReference type="Proteomes" id="UP001175226"/>
    </source>
</evidence>
<feature type="region of interest" description="Disordered" evidence="1">
    <location>
        <begin position="1"/>
        <end position="38"/>
    </location>
</feature>
<dbReference type="Proteomes" id="UP001175226">
    <property type="component" value="Unassembled WGS sequence"/>
</dbReference>
<dbReference type="AlphaFoldDB" id="A0AA39IU46"/>
<name>A0AA39IU46_9AGAR</name>
<proteinExistence type="predicted"/>
<evidence type="ECO:0000256" key="1">
    <source>
        <dbReference type="SAM" id="MobiDB-lite"/>
    </source>
</evidence>
<gene>
    <name evidence="2" type="ORF">EV421DRAFT_2041808</name>
</gene>
<keyword evidence="3" id="KW-1185">Reference proteome</keyword>
<sequence length="116" mass="13024">MKRGFLTTAKAKRQFSALNPENTEKPTTKKSTSLPAGSMDDLKDLKIVEVSHEEFLDRTVEGEGITKEQLKKGAVQTMDTIGYTDEDFEKDKCLCDACDTGLDRLYISLCLSARRR</sequence>
<organism evidence="2 3">
    <name type="scientific">Armillaria borealis</name>
    <dbReference type="NCBI Taxonomy" id="47425"/>
    <lineage>
        <taxon>Eukaryota</taxon>
        <taxon>Fungi</taxon>
        <taxon>Dikarya</taxon>
        <taxon>Basidiomycota</taxon>
        <taxon>Agaricomycotina</taxon>
        <taxon>Agaricomycetes</taxon>
        <taxon>Agaricomycetidae</taxon>
        <taxon>Agaricales</taxon>
        <taxon>Marasmiineae</taxon>
        <taxon>Physalacriaceae</taxon>
        <taxon>Armillaria</taxon>
    </lineage>
</organism>
<dbReference type="EMBL" id="JAUEPT010000147">
    <property type="protein sequence ID" value="KAK0430493.1"/>
    <property type="molecule type" value="Genomic_DNA"/>
</dbReference>